<keyword evidence="2" id="KW-1185">Reference proteome</keyword>
<accession>A0AAG5DTV8</accession>
<reference evidence="1" key="1">
    <citation type="submission" date="2024-04" db="UniProtKB">
        <authorList>
            <consortium name="EnsemblMetazoa"/>
        </authorList>
    </citation>
    <scope>IDENTIFICATION</scope>
    <source>
        <strain evidence="1">EBRO</strain>
    </source>
</reference>
<organism evidence="1 2">
    <name type="scientific">Anopheles atroparvus</name>
    <name type="common">European mosquito</name>
    <dbReference type="NCBI Taxonomy" id="41427"/>
    <lineage>
        <taxon>Eukaryota</taxon>
        <taxon>Metazoa</taxon>
        <taxon>Ecdysozoa</taxon>
        <taxon>Arthropoda</taxon>
        <taxon>Hexapoda</taxon>
        <taxon>Insecta</taxon>
        <taxon>Pterygota</taxon>
        <taxon>Neoptera</taxon>
        <taxon>Endopterygota</taxon>
        <taxon>Diptera</taxon>
        <taxon>Nematocera</taxon>
        <taxon>Culicoidea</taxon>
        <taxon>Culicidae</taxon>
        <taxon>Anophelinae</taxon>
        <taxon>Anopheles</taxon>
    </lineage>
</organism>
<name>A0AAG5DTV8_ANOAO</name>
<evidence type="ECO:0000313" key="1">
    <source>
        <dbReference type="EnsemblMetazoa" id="ENSAATROPP014073"/>
    </source>
</evidence>
<proteinExistence type="predicted"/>
<dbReference type="Proteomes" id="UP000075880">
    <property type="component" value="Unassembled WGS sequence"/>
</dbReference>
<sequence>LREATHDIGQQPEPGVLFRPDHSCPAGIWWRLGRTEPHPAVRCLLVVLFRSREHNKPQECSNSTPSTCSVAVRVSENAWKRERAKRERHLDIVHQTNANCCSIPRSYWLRIAKLLFRKVNGSSVLPGCNKLAVPPGAGWSNAEGIRAPGTDRVPPVRFSFSVSNHSCLLSNGRGDRVLTHAWGRGQVKQST</sequence>
<protein>
    <submittedName>
        <fullName evidence="1">Uncharacterized protein</fullName>
    </submittedName>
</protein>
<evidence type="ECO:0000313" key="2">
    <source>
        <dbReference type="Proteomes" id="UP000075880"/>
    </source>
</evidence>
<dbReference type="EnsemblMetazoa" id="ENSAATROPT016022">
    <property type="protein sequence ID" value="ENSAATROPP014073"/>
    <property type="gene ID" value="ENSAATROPG013114"/>
</dbReference>
<dbReference type="AlphaFoldDB" id="A0AAG5DTV8"/>